<accession>A0A840XVY1</accession>
<gene>
    <name evidence="1" type="ORF">FHS87_000700</name>
</gene>
<comment type="caution">
    <text evidence="1">The sequence shown here is derived from an EMBL/GenBank/DDBJ whole genome shotgun (WGS) entry which is preliminary data.</text>
</comment>
<evidence type="ECO:0000313" key="1">
    <source>
        <dbReference type="EMBL" id="MBB5692685.1"/>
    </source>
</evidence>
<organism evidence="1 2">
    <name type="scientific">Muricoccus pecuniae</name>
    <dbReference type="NCBI Taxonomy" id="693023"/>
    <lineage>
        <taxon>Bacteria</taxon>
        <taxon>Pseudomonadati</taxon>
        <taxon>Pseudomonadota</taxon>
        <taxon>Alphaproteobacteria</taxon>
        <taxon>Acetobacterales</taxon>
        <taxon>Roseomonadaceae</taxon>
        <taxon>Muricoccus</taxon>
    </lineage>
</organism>
<keyword evidence="2" id="KW-1185">Reference proteome</keyword>
<dbReference type="Proteomes" id="UP000580654">
    <property type="component" value="Unassembled WGS sequence"/>
</dbReference>
<reference evidence="1 2" key="1">
    <citation type="submission" date="2020-08" db="EMBL/GenBank/DDBJ databases">
        <title>Genomic Encyclopedia of Type Strains, Phase IV (KMG-IV): sequencing the most valuable type-strain genomes for metagenomic binning, comparative biology and taxonomic classification.</title>
        <authorList>
            <person name="Goeker M."/>
        </authorList>
    </citation>
    <scope>NUCLEOTIDE SEQUENCE [LARGE SCALE GENOMIC DNA]</scope>
    <source>
        <strain evidence="1 2">DSM 25622</strain>
    </source>
</reference>
<proteinExistence type="predicted"/>
<evidence type="ECO:0000313" key="2">
    <source>
        <dbReference type="Proteomes" id="UP000580654"/>
    </source>
</evidence>
<dbReference type="AlphaFoldDB" id="A0A840XVY1"/>
<dbReference type="RefSeq" id="WP_184513881.1">
    <property type="nucleotide sequence ID" value="NZ_JACIJD010000002.1"/>
</dbReference>
<protein>
    <submittedName>
        <fullName evidence="1">Uncharacterized protein</fullName>
    </submittedName>
</protein>
<dbReference type="EMBL" id="JACIJD010000002">
    <property type="protein sequence ID" value="MBB5692685.1"/>
    <property type="molecule type" value="Genomic_DNA"/>
</dbReference>
<sequence length="65" mass="6993">MLASRPISVDGRFVGVAVAREKDWLFLATDPVLEDLEGAAFPDPSEAARVARLVLMRGLGLRQAA</sequence>
<name>A0A840XVY1_9PROT</name>